<gene>
    <name evidence="2" type="ORF">KOI35_31340</name>
</gene>
<proteinExistence type="predicted"/>
<protein>
    <submittedName>
        <fullName evidence="2">STAS domain-containing protein</fullName>
    </submittedName>
</protein>
<dbReference type="SUPFAM" id="SSF52091">
    <property type="entry name" value="SpoIIaa-like"/>
    <property type="match status" value="1"/>
</dbReference>
<dbReference type="Proteomes" id="UP001519654">
    <property type="component" value="Unassembled WGS sequence"/>
</dbReference>
<dbReference type="EMBL" id="JAHKKG010000010">
    <property type="protein sequence ID" value="MBU2668015.1"/>
    <property type="molecule type" value="Genomic_DNA"/>
</dbReference>
<keyword evidence="3" id="KW-1185">Reference proteome</keyword>
<sequence>MAGTRVDVDTRPDGTVVIQPHGRLGTEDATELRHLLVQTIRHDRPARLTIDLADVTRLDPISLGTIAAACHLGDDQRVAVELANVTADVATQLFAADVAPERIRPQVSAVLPRPRPGD</sequence>
<dbReference type="Pfam" id="PF01740">
    <property type="entry name" value="STAS"/>
    <property type="match status" value="1"/>
</dbReference>
<accession>A0ABS5YX48</accession>
<dbReference type="PROSITE" id="PS50801">
    <property type="entry name" value="STAS"/>
    <property type="match status" value="1"/>
</dbReference>
<dbReference type="CDD" id="cd07043">
    <property type="entry name" value="STAS_anti-anti-sigma_factors"/>
    <property type="match status" value="1"/>
</dbReference>
<dbReference type="Gene3D" id="3.30.750.24">
    <property type="entry name" value="STAS domain"/>
    <property type="match status" value="1"/>
</dbReference>
<dbReference type="InterPro" id="IPR002645">
    <property type="entry name" value="STAS_dom"/>
</dbReference>
<evidence type="ECO:0000259" key="1">
    <source>
        <dbReference type="PROSITE" id="PS50801"/>
    </source>
</evidence>
<feature type="domain" description="STAS" evidence="1">
    <location>
        <begin position="13"/>
        <end position="93"/>
    </location>
</feature>
<name>A0ABS5YX48_9ACTN</name>
<comment type="caution">
    <text evidence="2">The sequence shown here is derived from an EMBL/GenBank/DDBJ whole genome shotgun (WGS) entry which is preliminary data.</text>
</comment>
<reference evidence="2 3" key="1">
    <citation type="submission" date="2021-06" db="EMBL/GenBank/DDBJ databases">
        <title>Actinoplanes lichenicola sp. nov., and Actinoplanes ovalisporus sp. nov., isolated from lichen in Thailand.</title>
        <authorList>
            <person name="Saeng-In P."/>
            <person name="Kanchanasin P."/>
            <person name="Yuki M."/>
            <person name="Kudo T."/>
            <person name="Ohkuma M."/>
            <person name="Phongsopitanun W."/>
            <person name="Tanasupawat S."/>
        </authorList>
    </citation>
    <scope>NUCLEOTIDE SEQUENCE [LARGE SCALE GENOMIC DNA]</scope>
    <source>
        <strain evidence="2 3">NBRC 110975</strain>
    </source>
</reference>
<dbReference type="RefSeq" id="WP_215792266.1">
    <property type="nucleotide sequence ID" value="NZ_JAHKKG010000010.1"/>
</dbReference>
<evidence type="ECO:0000313" key="2">
    <source>
        <dbReference type="EMBL" id="MBU2668015.1"/>
    </source>
</evidence>
<dbReference type="InterPro" id="IPR036513">
    <property type="entry name" value="STAS_dom_sf"/>
</dbReference>
<evidence type="ECO:0000313" key="3">
    <source>
        <dbReference type="Proteomes" id="UP001519654"/>
    </source>
</evidence>
<organism evidence="2 3">
    <name type="scientific">Paractinoplanes bogorensis</name>
    <dbReference type="NCBI Taxonomy" id="1610840"/>
    <lineage>
        <taxon>Bacteria</taxon>
        <taxon>Bacillati</taxon>
        <taxon>Actinomycetota</taxon>
        <taxon>Actinomycetes</taxon>
        <taxon>Micromonosporales</taxon>
        <taxon>Micromonosporaceae</taxon>
        <taxon>Paractinoplanes</taxon>
    </lineage>
</organism>